<dbReference type="InterPro" id="IPR032710">
    <property type="entry name" value="NTF2-like_dom_sf"/>
</dbReference>
<evidence type="ECO:0000259" key="1">
    <source>
        <dbReference type="Pfam" id="PF12680"/>
    </source>
</evidence>
<evidence type="ECO:0000313" key="2">
    <source>
        <dbReference type="EMBL" id="PST83579.1"/>
    </source>
</evidence>
<name>A0A2T3HMC1_9SPHI</name>
<keyword evidence="3" id="KW-1185">Reference proteome</keyword>
<comment type="caution">
    <text evidence="2">The sequence shown here is derived from an EMBL/GenBank/DDBJ whole genome shotgun (WGS) entry which is preliminary data.</text>
</comment>
<evidence type="ECO:0000313" key="3">
    <source>
        <dbReference type="Proteomes" id="UP000240912"/>
    </source>
</evidence>
<dbReference type="Pfam" id="PF12680">
    <property type="entry name" value="SnoaL_2"/>
    <property type="match status" value="1"/>
</dbReference>
<sequence length="116" mass="13209">MNAEEISEGRARAVVLALIQAINSEEFERGRSYADDNMTFEGPMARRSGADAYFKDMEQMKLKYDIRKVFAEGDDVCLFYDLEMDGKTIFGTGWYRVEGGKVTSLRVVFDPRPFLG</sequence>
<dbReference type="Proteomes" id="UP000240912">
    <property type="component" value="Unassembled WGS sequence"/>
</dbReference>
<dbReference type="Gene3D" id="3.10.450.50">
    <property type="match status" value="1"/>
</dbReference>
<feature type="domain" description="SnoaL-like" evidence="1">
    <location>
        <begin position="16"/>
        <end position="104"/>
    </location>
</feature>
<dbReference type="OrthoDB" id="795653at2"/>
<dbReference type="EMBL" id="PYLS01000005">
    <property type="protein sequence ID" value="PST83579.1"/>
    <property type="molecule type" value="Genomic_DNA"/>
</dbReference>
<reference evidence="2 3" key="1">
    <citation type="submission" date="2018-03" db="EMBL/GenBank/DDBJ databases">
        <authorList>
            <person name="Keele B.F."/>
        </authorList>
    </citation>
    <scope>NUCLEOTIDE SEQUENCE [LARGE SCALE GENOMIC DNA]</scope>
    <source>
        <strain evidence="2 3">YL28-9</strain>
    </source>
</reference>
<dbReference type="SUPFAM" id="SSF54427">
    <property type="entry name" value="NTF2-like"/>
    <property type="match status" value="1"/>
</dbReference>
<organism evidence="2 3">
    <name type="scientific">Pedobacter yulinensis</name>
    <dbReference type="NCBI Taxonomy" id="2126353"/>
    <lineage>
        <taxon>Bacteria</taxon>
        <taxon>Pseudomonadati</taxon>
        <taxon>Bacteroidota</taxon>
        <taxon>Sphingobacteriia</taxon>
        <taxon>Sphingobacteriales</taxon>
        <taxon>Sphingobacteriaceae</taxon>
        <taxon>Pedobacter</taxon>
    </lineage>
</organism>
<dbReference type="InterPro" id="IPR037401">
    <property type="entry name" value="SnoaL-like"/>
</dbReference>
<gene>
    <name evidence="2" type="ORF">C7T94_13640</name>
</gene>
<protein>
    <submittedName>
        <fullName evidence="2">Nuclear transport factor 2 family protein</fullName>
    </submittedName>
</protein>
<accession>A0A2T3HMC1</accession>
<proteinExistence type="predicted"/>
<dbReference type="AlphaFoldDB" id="A0A2T3HMC1"/>
<dbReference type="RefSeq" id="WP_107215840.1">
    <property type="nucleotide sequence ID" value="NZ_KZ686269.1"/>
</dbReference>